<dbReference type="Proteomes" id="UP000176752">
    <property type="component" value="Unassembled WGS sequence"/>
</dbReference>
<comment type="pathway">
    <text evidence="3">One-carbon metabolism; tetrahydrofolate interconversion.</text>
</comment>
<dbReference type="AlphaFoldDB" id="A0A1G2DVV1"/>
<evidence type="ECO:0000256" key="4">
    <source>
        <dbReference type="PIRSR" id="PIRSR000412-50"/>
    </source>
</evidence>
<dbReference type="InterPro" id="IPR001085">
    <property type="entry name" value="Ser_HO-MeTrfase"/>
</dbReference>
<dbReference type="GO" id="GO:0035999">
    <property type="term" value="P:tetrahydrofolate interconversion"/>
    <property type="evidence" value="ECO:0007669"/>
    <property type="project" value="UniProtKB-UniRule"/>
</dbReference>
<dbReference type="Pfam" id="PF00464">
    <property type="entry name" value="SHMT"/>
    <property type="match status" value="1"/>
</dbReference>
<feature type="site" description="Plays an important role in substrate specificity" evidence="3">
    <location>
        <position position="230"/>
    </location>
</feature>
<comment type="similarity">
    <text evidence="3">Belongs to the SHMT family.</text>
</comment>
<dbReference type="HAMAP" id="MF_00051">
    <property type="entry name" value="SHMT"/>
    <property type="match status" value="1"/>
</dbReference>
<evidence type="ECO:0000256" key="2">
    <source>
        <dbReference type="ARBA" id="ARBA00022898"/>
    </source>
</evidence>
<comment type="pathway">
    <text evidence="3">Amino-acid biosynthesis; glycine biosynthesis; glycine from L-serine: step 1/1.</text>
</comment>
<dbReference type="InterPro" id="IPR015422">
    <property type="entry name" value="PyrdxlP-dep_Trfase_small"/>
</dbReference>
<dbReference type="GO" id="GO:0005737">
    <property type="term" value="C:cytoplasm"/>
    <property type="evidence" value="ECO:0007669"/>
    <property type="project" value="UniProtKB-SubCell"/>
</dbReference>
<dbReference type="UniPathway" id="UPA00193"/>
<organism evidence="6 7">
    <name type="scientific">Candidatus Nealsonbacteria bacterium RBG_13_36_15</name>
    <dbReference type="NCBI Taxonomy" id="1801660"/>
    <lineage>
        <taxon>Bacteria</taxon>
        <taxon>Candidatus Nealsoniibacteriota</taxon>
    </lineage>
</organism>
<protein>
    <recommendedName>
        <fullName evidence="3">Serine hydroxymethyltransferase</fullName>
        <shortName evidence="3">SHMT</shortName>
        <shortName evidence="3">Serine methylase</shortName>
        <ecNumber evidence="3">2.1.2.1</ecNumber>
    </recommendedName>
</protein>
<feature type="binding site" evidence="3">
    <location>
        <position position="123"/>
    </location>
    <ligand>
        <name>(6S)-5,6,7,8-tetrahydrofolate</name>
        <dbReference type="ChEBI" id="CHEBI:57453"/>
    </ligand>
</feature>
<dbReference type="SUPFAM" id="SSF53383">
    <property type="entry name" value="PLP-dependent transferases"/>
    <property type="match status" value="1"/>
</dbReference>
<comment type="function">
    <text evidence="3">Catalyzes the reversible interconversion of serine and glycine with tetrahydrofolate (THF) serving as the one-carbon carrier. This reaction serves as the major source of one-carbon groups required for the biosynthesis of purines, thymidylate, methionine, and other important biomolecules. Also exhibits THF-independent aldolase activity toward beta-hydroxyamino acids, producing glycine and aldehydes, via a retro-aldol mechanism.</text>
</comment>
<sequence>MDIKLIRKKDPKMAVLIETERKRHEETLNLIASENYPSRTVREALSSMFVVKYSEGRPDKRYYGGTRVIDKLETLVEGRVKKVFKINPKKWTVNVQPYSGSPANYAVLRGLLTPGDKIMSLALPHGGHLSQGAKVSLSGQDFKIVNYFVNKKGFLDYKEIERLAKKEKPKLIIAGFSAYPRKIDFKKFGQIAHRIDAYFMADIAHIAGLIIGGVHPSPFPFADVVTFTTHKTIRGPRGAVIICREKLRDKIFPKVFPGIQGGPHNHTICALGIALKEVQTVQFKRYTRQIVKNAKILSKELIKYNFDLISGGTDNHLILIDLTSKGVSGKEAQNLLEEVSIIVNRNSIPYDQRKPFDPSGIRIGTPAATTRGMKEKEMKKIAFWINEVISKHQSNLRIKKAASKRRASLDEIRREVKKLCKKFPLS</sequence>
<comment type="subunit">
    <text evidence="3">Homodimer.</text>
</comment>
<dbReference type="Gene3D" id="3.90.1150.10">
    <property type="entry name" value="Aspartate Aminotransferase, domain 1"/>
    <property type="match status" value="1"/>
</dbReference>
<dbReference type="PANTHER" id="PTHR11680:SF35">
    <property type="entry name" value="SERINE HYDROXYMETHYLTRANSFERASE 1"/>
    <property type="match status" value="1"/>
</dbReference>
<feature type="modified residue" description="N6-(pyridoxal phosphate)lysine" evidence="3 4">
    <location>
        <position position="231"/>
    </location>
</feature>
<dbReference type="EC" id="2.1.2.1" evidence="3"/>
<keyword evidence="2 3" id="KW-0663">Pyridoxal phosphate</keyword>
<feature type="binding site" evidence="3">
    <location>
        <begin position="127"/>
        <end position="129"/>
    </location>
    <ligand>
        <name>(6S)-5,6,7,8-tetrahydrofolate</name>
        <dbReference type="ChEBI" id="CHEBI:57453"/>
    </ligand>
</feature>
<name>A0A1G2DVV1_9BACT</name>
<dbReference type="STRING" id="1801660.A2Z78_00275"/>
<dbReference type="UniPathway" id="UPA00288">
    <property type="reaction ID" value="UER01023"/>
</dbReference>
<feature type="domain" description="Serine hydroxymethyltransferase-like" evidence="5">
    <location>
        <begin position="7"/>
        <end position="385"/>
    </location>
</feature>
<dbReference type="InterPro" id="IPR039429">
    <property type="entry name" value="SHMT-like_dom"/>
</dbReference>
<dbReference type="EMBL" id="MHLV01000017">
    <property type="protein sequence ID" value="OGZ17666.1"/>
    <property type="molecule type" value="Genomic_DNA"/>
</dbReference>
<proteinExistence type="inferred from homology"/>
<evidence type="ECO:0000313" key="6">
    <source>
        <dbReference type="EMBL" id="OGZ17666.1"/>
    </source>
</evidence>
<evidence type="ECO:0000256" key="3">
    <source>
        <dbReference type="HAMAP-Rule" id="MF_00051"/>
    </source>
</evidence>
<dbReference type="InterPro" id="IPR049943">
    <property type="entry name" value="Ser_HO-MeTrfase-like"/>
</dbReference>
<comment type="caution">
    <text evidence="6">The sequence shown here is derived from an EMBL/GenBank/DDBJ whole genome shotgun (WGS) entry which is preliminary data.</text>
</comment>
<keyword evidence="3 6" id="KW-0808">Transferase</keyword>
<dbReference type="GO" id="GO:0008168">
    <property type="term" value="F:methyltransferase activity"/>
    <property type="evidence" value="ECO:0007669"/>
    <property type="project" value="UniProtKB-KW"/>
</dbReference>
<dbReference type="Gene3D" id="3.40.640.10">
    <property type="entry name" value="Type I PLP-dependent aspartate aminotransferase-like (Major domain)"/>
    <property type="match status" value="1"/>
</dbReference>
<dbReference type="InterPro" id="IPR015424">
    <property type="entry name" value="PyrdxlP-dep_Trfase"/>
</dbReference>
<dbReference type="CDD" id="cd00378">
    <property type="entry name" value="SHMT"/>
    <property type="match status" value="1"/>
</dbReference>
<evidence type="ECO:0000313" key="7">
    <source>
        <dbReference type="Proteomes" id="UP000176752"/>
    </source>
</evidence>
<comment type="catalytic activity">
    <reaction evidence="3">
        <text>(6R)-5,10-methylene-5,6,7,8-tetrahydrofolate + glycine + H2O = (6S)-5,6,7,8-tetrahydrofolate + L-serine</text>
        <dbReference type="Rhea" id="RHEA:15481"/>
        <dbReference type="ChEBI" id="CHEBI:15377"/>
        <dbReference type="ChEBI" id="CHEBI:15636"/>
        <dbReference type="ChEBI" id="CHEBI:33384"/>
        <dbReference type="ChEBI" id="CHEBI:57305"/>
        <dbReference type="ChEBI" id="CHEBI:57453"/>
        <dbReference type="EC" id="2.1.2.1"/>
    </reaction>
</comment>
<dbReference type="PANTHER" id="PTHR11680">
    <property type="entry name" value="SERINE HYDROXYMETHYLTRANSFERASE"/>
    <property type="match status" value="1"/>
</dbReference>
<dbReference type="GO" id="GO:0032259">
    <property type="term" value="P:methylation"/>
    <property type="evidence" value="ECO:0007669"/>
    <property type="project" value="UniProtKB-KW"/>
</dbReference>
<keyword evidence="6" id="KW-0489">Methyltransferase</keyword>
<dbReference type="GO" id="GO:0030170">
    <property type="term" value="F:pyridoxal phosphate binding"/>
    <property type="evidence" value="ECO:0007669"/>
    <property type="project" value="UniProtKB-UniRule"/>
</dbReference>
<dbReference type="InterPro" id="IPR015421">
    <property type="entry name" value="PyrdxlP-dep_Trfase_major"/>
</dbReference>
<keyword evidence="3" id="KW-0963">Cytoplasm</keyword>
<dbReference type="GO" id="GO:0004372">
    <property type="term" value="F:glycine hydroxymethyltransferase activity"/>
    <property type="evidence" value="ECO:0007669"/>
    <property type="project" value="UniProtKB-UniRule"/>
</dbReference>
<comment type="caution">
    <text evidence="3">Lacks conserved residue(s) required for the propagation of feature annotation.</text>
</comment>
<reference evidence="6 7" key="1">
    <citation type="journal article" date="2016" name="Nat. Commun.">
        <title>Thousands of microbial genomes shed light on interconnected biogeochemical processes in an aquifer system.</title>
        <authorList>
            <person name="Anantharaman K."/>
            <person name="Brown C.T."/>
            <person name="Hug L.A."/>
            <person name="Sharon I."/>
            <person name="Castelle C.J."/>
            <person name="Probst A.J."/>
            <person name="Thomas B.C."/>
            <person name="Singh A."/>
            <person name="Wilkins M.J."/>
            <person name="Karaoz U."/>
            <person name="Brodie E.L."/>
            <person name="Williams K.H."/>
            <person name="Hubbard S.S."/>
            <person name="Banfield J.F."/>
        </authorList>
    </citation>
    <scope>NUCLEOTIDE SEQUENCE [LARGE SCALE GENOMIC DNA]</scope>
</reference>
<comment type="subcellular location">
    <subcellularLocation>
        <location evidence="3">Cytoplasm</location>
    </subcellularLocation>
</comment>
<accession>A0A1G2DVV1</accession>
<evidence type="ECO:0000256" key="1">
    <source>
        <dbReference type="ARBA" id="ARBA00001933"/>
    </source>
</evidence>
<dbReference type="PIRSF" id="PIRSF000412">
    <property type="entry name" value="SHMT"/>
    <property type="match status" value="1"/>
</dbReference>
<gene>
    <name evidence="3" type="primary">glyA</name>
    <name evidence="6" type="ORF">A2Z78_00275</name>
</gene>
<keyword evidence="3" id="KW-0028">Amino-acid biosynthesis</keyword>
<keyword evidence="3" id="KW-0554">One-carbon metabolism</keyword>
<feature type="binding site" evidence="3">
    <location>
        <position position="245"/>
    </location>
    <ligand>
        <name>(6S)-5,6,7,8-tetrahydrofolate</name>
        <dbReference type="ChEBI" id="CHEBI:57453"/>
    </ligand>
</feature>
<dbReference type="GO" id="GO:0019264">
    <property type="term" value="P:glycine biosynthetic process from serine"/>
    <property type="evidence" value="ECO:0007669"/>
    <property type="project" value="UniProtKB-UniRule"/>
</dbReference>
<comment type="cofactor">
    <cofactor evidence="1 3 4">
        <name>pyridoxal 5'-phosphate</name>
        <dbReference type="ChEBI" id="CHEBI:597326"/>
    </cofactor>
</comment>
<evidence type="ECO:0000259" key="5">
    <source>
        <dbReference type="Pfam" id="PF00464"/>
    </source>
</evidence>
<dbReference type="NCBIfam" id="NF000586">
    <property type="entry name" value="PRK00011.1"/>
    <property type="match status" value="1"/>
</dbReference>